<feature type="region of interest" description="Disordered" evidence="1">
    <location>
        <begin position="65"/>
        <end position="92"/>
    </location>
</feature>
<evidence type="ECO:0000313" key="3">
    <source>
        <dbReference type="Proteomes" id="UP000606974"/>
    </source>
</evidence>
<comment type="caution">
    <text evidence="2">The sequence shown here is derived from an EMBL/GenBank/DDBJ whole genome shotgun (WGS) entry which is preliminary data.</text>
</comment>
<feature type="region of interest" description="Disordered" evidence="1">
    <location>
        <begin position="113"/>
        <end position="231"/>
    </location>
</feature>
<proteinExistence type="predicted"/>
<evidence type="ECO:0000256" key="1">
    <source>
        <dbReference type="SAM" id="MobiDB-lite"/>
    </source>
</evidence>
<dbReference type="EMBL" id="JAACFV010000012">
    <property type="protein sequence ID" value="KAF7512420.1"/>
    <property type="molecule type" value="Genomic_DNA"/>
</dbReference>
<gene>
    <name evidence="2" type="ORF">GJ744_001355</name>
</gene>
<keyword evidence="3" id="KW-1185">Reference proteome</keyword>
<sequence length="231" mass="25176">MPFSNRRGPVSNGLEPNNDENARPATNGATVGKDSVALASKSARDPPNEYKMSLVNDSGIYLPPSPTEKKSFWHRTPTSTTSSNHRSLMSNNEPFSISRESFESYRRSFDISGRSPVLRGDSFPSRTSLDSRAMRLPRSSVNGSTFEKPQSTDEEGFEDVGLQDESKPKKKSFLSRFGESASDTHSSTGDTGKSHFGLHLPGRKRGQSGQGAELGHIERPGSKGKIDGVVR</sequence>
<dbReference type="OrthoDB" id="5397330at2759"/>
<feature type="compositionally biased region" description="Basic and acidic residues" evidence="1">
    <location>
        <begin position="215"/>
        <end position="231"/>
    </location>
</feature>
<feature type="region of interest" description="Disordered" evidence="1">
    <location>
        <begin position="1"/>
        <end position="50"/>
    </location>
</feature>
<dbReference type="Proteomes" id="UP000606974">
    <property type="component" value="Unassembled WGS sequence"/>
</dbReference>
<protein>
    <submittedName>
        <fullName evidence="2">Uncharacterized protein</fullName>
    </submittedName>
</protein>
<evidence type="ECO:0000313" key="2">
    <source>
        <dbReference type="EMBL" id="KAF7512420.1"/>
    </source>
</evidence>
<reference evidence="2" key="1">
    <citation type="submission" date="2020-02" db="EMBL/GenBank/DDBJ databases">
        <authorList>
            <person name="Palmer J.M."/>
        </authorList>
    </citation>
    <scope>NUCLEOTIDE SEQUENCE</scope>
    <source>
        <strain evidence="2">EPUS1.4</strain>
        <tissue evidence="2">Thallus</tissue>
    </source>
</reference>
<feature type="compositionally biased region" description="Acidic residues" evidence="1">
    <location>
        <begin position="152"/>
        <end position="162"/>
    </location>
</feature>
<feature type="compositionally biased region" description="Polar residues" evidence="1">
    <location>
        <begin position="181"/>
        <end position="191"/>
    </location>
</feature>
<organism evidence="2 3">
    <name type="scientific">Endocarpon pusillum</name>
    <dbReference type="NCBI Taxonomy" id="364733"/>
    <lineage>
        <taxon>Eukaryota</taxon>
        <taxon>Fungi</taxon>
        <taxon>Dikarya</taxon>
        <taxon>Ascomycota</taxon>
        <taxon>Pezizomycotina</taxon>
        <taxon>Eurotiomycetes</taxon>
        <taxon>Chaetothyriomycetidae</taxon>
        <taxon>Verrucariales</taxon>
        <taxon>Verrucariaceae</taxon>
        <taxon>Endocarpon</taxon>
    </lineage>
</organism>
<name>A0A8H7AWI6_9EURO</name>
<feature type="compositionally biased region" description="Polar residues" evidence="1">
    <location>
        <begin position="139"/>
        <end position="149"/>
    </location>
</feature>
<accession>A0A8H7AWI6</accession>
<dbReference type="AlphaFoldDB" id="A0A8H7AWI6"/>
<feature type="compositionally biased region" description="Polar residues" evidence="1">
    <location>
        <begin position="76"/>
        <end position="92"/>
    </location>
</feature>